<keyword evidence="8" id="KW-0175">Coiled coil</keyword>
<dbReference type="Gene3D" id="3.40.50.300">
    <property type="entry name" value="P-loop containing nucleotide triphosphate hydrolases"/>
    <property type="match status" value="2"/>
</dbReference>
<evidence type="ECO:0000256" key="6">
    <source>
        <dbReference type="ARBA" id="ARBA00023134"/>
    </source>
</evidence>
<dbReference type="GO" id="GO:0042254">
    <property type="term" value="P:ribosome biogenesis"/>
    <property type="evidence" value="ECO:0007669"/>
    <property type="project" value="UniProtKB-KW"/>
</dbReference>
<dbReference type="InterPro" id="IPR005225">
    <property type="entry name" value="Small_GTP-bd"/>
</dbReference>
<keyword evidence="10" id="KW-0472">Membrane</keyword>
<dbReference type="InterPro" id="IPR027417">
    <property type="entry name" value="P-loop_NTPase"/>
</dbReference>
<evidence type="ECO:0000256" key="7">
    <source>
        <dbReference type="ARBA" id="ARBA00032345"/>
    </source>
</evidence>
<reference evidence="13 14" key="1">
    <citation type="submission" date="2015-04" db="EMBL/GenBank/DDBJ databases">
        <authorList>
            <consortium name="Pathogen Informatics"/>
        </authorList>
    </citation>
    <scope>NUCLEOTIDE SEQUENCE [LARGE SCALE GENOMIC DNA]</scope>
    <source>
        <strain evidence="13 14">SGS1</strain>
    </source>
</reference>
<dbReference type="Pfam" id="PF01926">
    <property type="entry name" value="MMR_HSR1"/>
    <property type="match status" value="2"/>
</dbReference>
<dbReference type="FunFam" id="3.30.300.20:FF:000004">
    <property type="entry name" value="GTPase Der"/>
    <property type="match status" value="1"/>
</dbReference>
<keyword evidence="14" id="KW-1185">Reference proteome</keyword>
<dbReference type="KEGG" id="prel:PRELSG_1433400"/>
<feature type="region of interest" description="Disordered" evidence="9">
    <location>
        <begin position="445"/>
        <end position="472"/>
    </location>
</feature>
<dbReference type="InterPro" id="IPR016484">
    <property type="entry name" value="GTPase_Der"/>
</dbReference>
<dbReference type="PANTHER" id="PTHR43834">
    <property type="entry name" value="GTPASE DER"/>
    <property type="match status" value="1"/>
</dbReference>
<feature type="domain" description="G" evidence="11">
    <location>
        <begin position="627"/>
        <end position="751"/>
    </location>
</feature>
<dbReference type="CDD" id="cd01895">
    <property type="entry name" value="EngA2"/>
    <property type="match status" value="1"/>
</dbReference>
<feature type="compositionally biased region" description="Low complexity" evidence="9">
    <location>
        <begin position="536"/>
        <end position="545"/>
    </location>
</feature>
<dbReference type="InterPro" id="IPR032859">
    <property type="entry name" value="KH_dom-like"/>
</dbReference>
<evidence type="ECO:0000256" key="1">
    <source>
        <dbReference type="ARBA" id="ARBA00008279"/>
    </source>
</evidence>
<keyword evidence="10" id="KW-0812">Transmembrane</keyword>
<dbReference type="PRINTS" id="PR00326">
    <property type="entry name" value="GTP1OBG"/>
</dbReference>
<evidence type="ECO:0000256" key="8">
    <source>
        <dbReference type="SAM" id="Coils"/>
    </source>
</evidence>
<dbReference type="PROSITE" id="PS51257">
    <property type="entry name" value="PROKAR_LIPOPROTEIN"/>
    <property type="match status" value="1"/>
</dbReference>
<keyword evidence="6" id="KW-0342">GTP-binding</keyword>
<dbReference type="EMBL" id="LN835309">
    <property type="protein sequence ID" value="CRH02601.1"/>
    <property type="molecule type" value="Genomic_DNA"/>
</dbReference>
<keyword evidence="10" id="KW-1133">Transmembrane helix</keyword>
<keyword evidence="5" id="KW-0547">Nucleotide-binding</keyword>
<dbReference type="VEuPathDB" id="PlasmoDB:PRELSG_1433400"/>
<feature type="compositionally biased region" description="Basic and acidic residues" evidence="9">
    <location>
        <begin position="455"/>
        <end position="467"/>
    </location>
</feature>
<evidence type="ECO:0000313" key="13">
    <source>
        <dbReference type="EMBL" id="CRH02601.1"/>
    </source>
</evidence>
<feature type="domain" description="G" evidence="11">
    <location>
        <begin position="329"/>
        <end position="433"/>
    </location>
</feature>
<evidence type="ECO:0000313" key="14">
    <source>
        <dbReference type="Proteomes" id="UP000220158"/>
    </source>
</evidence>
<dbReference type="Proteomes" id="UP000220158">
    <property type="component" value="Chromosome 14"/>
</dbReference>
<keyword evidence="3" id="KW-0690">Ribosome biogenesis</keyword>
<dbReference type="GO" id="GO:0005525">
    <property type="term" value="F:GTP binding"/>
    <property type="evidence" value="ECO:0007669"/>
    <property type="project" value="UniProtKB-KW"/>
</dbReference>
<feature type="transmembrane region" description="Helical" evidence="10">
    <location>
        <begin position="7"/>
        <end position="24"/>
    </location>
</feature>
<dbReference type="Gene3D" id="3.30.300.20">
    <property type="match status" value="1"/>
</dbReference>
<feature type="coiled-coil region" evidence="8">
    <location>
        <begin position="86"/>
        <end position="114"/>
    </location>
</feature>
<evidence type="ECO:0000256" key="4">
    <source>
        <dbReference type="ARBA" id="ARBA00022737"/>
    </source>
</evidence>
<protein>
    <recommendedName>
        <fullName evidence="2">GTPase Der</fullName>
    </recommendedName>
    <alternativeName>
        <fullName evidence="7">GTP-binding protein EngA</fullName>
    </alternativeName>
</protein>
<comment type="similarity">
    <text evidence="1">Belongs to the TRAFAC class TrmE-Era-EngA-EngB-Septin-like GTPase superfamily. EngA (Der) GTPase family.</text>
</comment>
<feature type="region of interest" description="Disordered" evidence="9">
    <location>
        <begin position="511"/>
        <end position="545"/>
    </location>
</feature>
<dbReference type="CDD" id="cd01894">
    <property type="entry name" value="EngA1"/>
    <property type="match status" value="1"/>
</dbReference>
<dbReference type="InterPro" id="IPR015946">
    <property type="entry name" value="KH_dom-like_a/b"/>
</dbReference>
<feature type="coiled-coil region" evidence="8">
    <location>
        <begin position="217"/>
        <end position="301"/>
    </location>
</feature>
<dbReference type="GeneID" id="39738766"/>
<evidence type="ECO:0000256" key="10">
    <source>
        <dbReference type="SAM" id="Phobius"/>
    </source>
</evidence>
<organism evidence="13 14">
    <name type="scientific">Plasmodium relictum</name>
    <dbReference type="NCBI Taxonomy" id="85471"/>
    <lineage>
        <taxon>Eukaryota</taxon>
        <taxon>Sar</taxon>
        <taxon>Alveolata</taxon>
        <taxon>Apicomplexa</taxon>
        <taxon>Aconoidasida</taxon>
        <taxon>Haemosporida</taxon>
        <taxon>Plasmodiidae</taxon>
        <taxon>Plasmodium</taxon>
        <taxon>Plasmodium (Haemamoeba)</taxon>
    </lineage>
</organism>
<proteinExistence type="inferred from homology"/>
<evidence type="ECO:0000256" key="5">
    <source>
        <dbReference type="ARBA" id="ARBA00022741"/>
    </source>
</evidence>
<dbReference type="InterPro" id="IPR006073">
    <property type="entry name" value="GTP-bd"/>
</dbReference>
<sequence length="928" mass="108579">MKFKLKYIITFFISFLSCYNSYIIKSFNQPVEKNHFYYNKKKKFSSPNYFSYIPFINEYLLKKKVYNFKIFLNNKKTEEKDNFEDLNSIQNAILNEEAQLNKTLEKKYIKKKKESYISNENETKDVNKKNNYLTNKNKNVKKAKKTICNFDCDFVNEYSDNLNKKNKEKNSNLKGHINDDDLYKYANQNNKNNYNCEYTYPNNNNNSFEYNECVKGTNEIGEENNEMKKKNNEILEENNEMLEKNDGLLEENNEMLEKNDEILEENNGILEKNDEIGVENNEMKKKNNEILEENNSRFSDNNGYRENTNEKKKKKKNMEIKIVRNLPLISIIGRPNVGKSTIFNRLTRKFQKGNIVLDTSSTRDKVYGEVEWDGYKFEIVDTGGLVFEDDKFSKEIRDQILLALNESSVVLLVVDGLKGIDPLDTEICKFLRKYIREEYKKAFSKGENEENNVSHNEKELEDNEKSDIKKKKENNPSEILCEKYLPNKSEKLINNAQKNISYNSNTKNCYKSNKNGSEIKEKGEGGDKNQNENKNKSTTSDKNNVNDNFKNNSFLKVIVCVNKCESYKDGYYKAQTFWELGFGNPFACSGIHGNGLSEILDECIKYIKKVKVNEIDEEEIEKNTINISFIGKPNTGKSSILNKILNCNRFIVSPLAGTTVDSIDVLIKIKDSDRLYRLIDTAGIQKRKKNVPFNEKTKYEYLLYNRTEKAIRRSDVCILVIDSFNGISSHDINIARKILQENKSCIICCNKWDLIHNKNDIFNDTKNYVLNLLKPIDFADILFISAKTSQRLLNIFEHAEETYKNYTKKVNTNSLNQIIKEALLLRPPVPVKNKSLKIYYAFQAHIKPPGFVFFCNSEKSVYLNYTKYLESRIRETFSFKGTPIKIYYKQRRLRNIVKKVKNPDKYNLDIEAIQKNFQKMQESKGVYS</sequence>
<keyword evidence="4" id="KW-0677">Repeat</keyword>
<dbReference type="HAMAP" id="MF_00195">
    <property type="entry name" value="GTPase_Der"/>
    <property type="match status" value="1"/>
</dbReference>
<dbReference type="OMA" id="KCESYKD"/>
<evidence type="ECO:0000256" key="3">
    <source>
        <dbReference type="ARBA" id="ARBA00022517"/>
    </source>
</evidence>
<dbReference type="RefSeq" id="XP_028535121.1">
    <property type="nucleotide sequence ID" value="XM_028679404.1"/>
</dbReference>
<dbReference type="OrthoDB" id="8954335at2759"/>
<dbReference type="Pfam" id="PF14714">
    <property type="entry name" value="KH_dom-like"/>
    <property type="match status" value="1"/>
</dbReference>
<dbReference type="AlphaFoldDB" id="A0A1J1HAU3"/>
<evidence type="ECO:0000256" key="9">
    <source>
        <dbReference type="SAM" id="MobiDB-lite"/>
    </source>
</evidence>
<feature type="compositionally biased region" description="Basic and acidic residues" evidence="9">
    <location>
        <begin position="517"/>
        <end position="535"/>
    </location>
</feature>
<evidence type="ECO:0000256" key="2">
    <source>
        <dbReference type="ARBA" id="ARBA00020953"/>
    </source>
</evidence>
<dbReference type="PANTHER" id="PTHR43834:SF2">
    <property type="entry name" value="GTPASE DER"/>
    <property type="match status" value="1"/>
</dbReference>
<dbReference type="NCBIfam" id="TIGR03594">
    <property type="entry name" value="GTPase_EngA"/>
    <property type="match status" value="1"/>
</dbReference>
<name>A0A1J1HAU3_PLARL</name>
<evidence type="ECO:0000259" key="11">
    <source>
        <dbReference type="Pfam" id="PF01926"/>
    </source>
</evidence>
<feature type="domain" description="GTPase Der C-terminal KH-domain-like" evidence="12">
    <location>
        <begin position="809"/>
        <end position="889"/>
    </location>
</feature>
<dbReference type="SUPFAM" id="SSF52540">
    <property type="entry name" value="P-loop containing nucleoside triphosphate hydrolases"/>
    <property type="match status" value="2"/>
</dbReference>
<gene>
    <name evidence="13" type="ORF">PRELSG_1433400</name>
</gene>
<dbReference type="NCBIfam" id="TIGR00231">
    <property type="entry name" value="small_GTP"/>
    <property type="match status" value="1"/>
</dbReference>
<accession>A0A1J1HAU3</accession>
<evidence type="ECO:0000259" key="12">
    <source>
        <dbReference type="Pfam" id="PF14714"/>
    </source>
</evidence>